<protein>
    <submittedName>
        <fullName evidence="1">Uncharacterized protein</fullName>
    </submittedName>
</protein>
<sequence>MEAATACAFHPIVTTIADRQ</sequence>
<evidence type="ECO:0000313" key="2">
    <source>
        <dbReference type="Proteomes" id="UP000501240"/>
    </source>
</evidence>
<name>A0A7D3ZVF3_ACTVE</name>
<proteinExistence type="predicted"/>
<dbReference type="Proteomes" id="UP000501240">
    <property type="component" value="Chromosome"/>
</dbReference>
<accession>A0A7D3ZVF3</accession>
<dbReference type="EMBL" id="CP053892">
    <property type="protein sequence ID" value="QKG27282.1"/>
    <property type="molecule type" value="Genomic_DNA"/>
</dbReference>
<organism evidence="1 2">
    <name type="scientific">Actinomadura verrucosospora</name>
    <dbReference type="NCBI Taxonomy" id="46165"/>
    <lineage>
        <taxon>Bacteria</taxon>
        <taxon>Bacillati</taxon>
        <taxon>Actinomycetota</taxon>
        <taxon>Actinomycetes</taxon>
        <taxon>Streptosporangiales</taxon>
        <taxon>Thermomonosporaceae</taxon>
        <taxon>Actinomadura</taxon>
    </lineage>
</organism>
<dbReference type="AlphaFoldDB" id="A0A7D3ZVF3"/>
<keyword evidence="2" id="KW-1185">Reference proteome</keyword>
<evidence type="ECO:0000313" key="1">
    <source>
        <dbReference type="EMBL" id="QKG27282.1"/>
    </source>
</evidence>
<gene>
    <name evidence="1" type="ORF">ACTIVE_8937</name>
</gene>
<reference evidence="1 2" key="1">
    <citation type="submission" date="2020-05" db="EMBL/GenBank/DDBJ databases">
        <title>Actinomadura verrucosospora NRRL-B18236 (PFL_A860) Genome sequencing and assembly.</title>
        <authorList>
            <person name="Samborskyy M."/>
        </authorList>
    </citation>
    <scope>NUCLEOTIDE SEQUENCE [LARGE SCALE GENOMIC DNA]</scope>
    <source>
        <strain evidence="1 2">NRRL:B18236</strain>
    </source>
</reference>